<dbReference type="SUPFAM" id="SSF161098">
    <property type="entry name" value="MetI-like"/>
    <property type="match status" value="1"/>
</dbReference>
<comment type="caution">
    <text evidence="16">The sequence shown here is derived from an EMBL/GenBank/DDBJ whole genome shotgun (WGS) entry which is preliminary data.</text>
</comment>
<dbReference type="Gene3D" id="1.10.3720.10">
    <property type="entry name" value="MetI-like"/>
    <property type="match status" value="1"/>
</dbReference>
<evidence type="ECO:0000256" key="10">
    <source>
        <dbReference type="ARBA" id="ARBA00023136"/>
    </source>
</evidence>
<dbReference type="InterPro" id="IPR003439">
    <property type="entry name" value="ABC_transporter-like_ATP-bd"/>
</dbReference>
<dbReference type="InterPro" id="IPR003593">
    <property type="entry name" value="AAA+_ATPase"/>
</dbReference>
<dbReference type="Proteomes" id="UP000321154">
    <property type="component" value="Unassembled WGS sequence"/>
</dbReference>
<keyword evidence="3 11" id="KW-0813">Transport</keyword>
<keyword evidence="9 11" id="KW-1133">Transmembrane helix</keyword>
<evidence type="ECO:0000256" key="3">
    <source>
        <dbReference type="ARBA" id="ARBA00022448"/>
    </source>
</evidence>
<feature type="region of interest" description="Disordered" evidence="12">
    <location>
        <begin position="251"/>
        <end position="302"/>
    </location>
</feature>
<feature type="transmembrane region" description="Helical" evidence="11">
    <location>
        <begin position="79"/>
        <end position="98"/>
    </location>
</feature>
<dbReference type="EMBL" id="BJUV01000003">
    <property type="protein sequence ID" value="GEK82185.1"/>
    <property type="molecule type" value="Genomic_DNA"/>
</dbReference>
<keyword evidence="4" id="KW-1003">Cell membrane</keyword>
<organism evidence="16 18">
    <name type="scientific">Frigoribacterium faeni</name>
    <dbReference type="NCBI Taxonomy" id="145483"/>
    <lineage>
        <taxon>Bacteria</taxon>
        <taxon>Bacillati</taxon>
        <taxon>Actinomycetota</taxon>
        <taxon>Actinomycetes</taxon>
        <taxon>Micrococcales</taxon>
        <taxon>Microbacteriaceae</taxon>
        <taxon>Frigoribacterium</taxon>
    </lineage>
</organism>
<evidence type="ECO:0000256" key="8">
    <source>
        <dbReference type="ARBA" id="ARBA00022840"/>
    </source>
</evidence>
<reference evidence="16 18" key="2">
    <citation type="submission" date="2020-07" db="EMBL/GenBank/DDBJ databases">
        <title>Sequencing the genomes of 1000 actinobacteria strains.</title>
        <authorList>
            <person name="Klenk H.-P."/>
        </authorList>
    </citation>
    <scope>NUCLEOTIDE SEQUENCE [LARGE SCALE GENOMIC DNA]</scope>
    <source>
        <strain evidence="16 18">DSM 10309</strain>
    </source>
</reference>
<evidence type="ECO:0000256" key="1">
    <source>
        <dbReference type="ARBA" id="ARBA00004651"/>
    </source>
</evidence>
<dbReference type="PROSITE" id="PS50928">
    <property type="entry name" value="ABC_TM1"/>
    <property type="match status" value="1"/>
</dbReference>
<keyword evidence="6 11" id="KW-0812">Transmembrane</keyword>
<feature type="transmembrane region" description="Helical" evidence="11">
    <location>
        <begin position="118"/>
        <end position="140"/>
    </location>
</feature>
<evidence type="ECO:0000256" key="6">
    <source>
        <dbReference type="ARBA" id="ARBA00022692"/>
    </source>
</evidence>
<dbReference type="NCBIfam" id="TIGR02141">
    <property type="entry name" value="modB_ABC"/>
    <property type="match status" value="1"/>
</dbReference>
<keyword evidence="10 11" id="KW-0472">Membrane</keyword>
<gene>
    <name evidence="16" type="ORF">FB463_002089</name>
    <name evidence="15" type="ORF">FFA01_04940</name>
</gene>
<dbReference type="SMART" id="SM00382">
    <property type="entry name" value="AAA"/>
    <property type="match status" value="1"/>
</dbReference>
<dbReference type="InterPro" id="IPR035906">
    <property type="entry name" value="MetI-like_sf"/>
</dbReference>
<reference evidence="15 17" key="1">
    <citation type="submission" date="2019-07" db="EMBL/GenBank/DDBJ databases">
        <title>Whole genome shotgun sequence of Frigoribacterium faeni NBRC 103066.</title>
        <authorList>
            <person name="Hosoyama A."/>
            <person name="Uohara A."/>
            <person name="Ohji S."/>
            <person name="Ichikawa N."/>
        </authorList>
    </citation>
    <scope>NUCLEOTIDE SEQUENCE [LARGE SCALE GENOMIC DNA]</scope>
    <source>
        <strain evidence="15 17">NBRC 103066</strain>
    </source>
</reference>
<dbReference type="InterPro" id="IPR011867">
    <property type="entry name" value="ModB_ABC"/>
</dbReference>
<dbReference type="InterPro" id="IPR006469">
    <property type="entry name" value="NifC_ABC_porter"/>
</dbReference>
<keyword evidence="5" id="KW-0500">Molybdenum</keyword>
<dbReference type="EMBL" id="JACGWW010000002">
    <property type="protein sequence ID" value="MBA8813840.1"/>
    <property type="molecule type" value="Genomic_DNA"/>
</dbReference>
<evidence type="ECO:0000256" key="7">
    <source>
        <dbReference type="ARBA" id="ARBA00022741"/>
    </source>
</evidence>
<name>A0A7W3PIY1_9MICO</name>
<comment type="similarity">
    <text evidence="2">Belongs to the binding-protein-dependent transport system permease family. CysTW subfamily.</text>
</comment>
<feature type="domain" description="ABC transporter" evidence="13">
    <location>
        <begin position="300"/>
        <end position="541"/>
    </location>
</feature>
<evidence type="ECO:0000313" key="17">
    <source>
        <dbReference type="Proteomes" id="UP000321154"/>
    </source>
</evidence>
<keyword evidence="7" id="KW-0547">Nucleotide-binding</keyword>
<feature type="transmembrane region" description="Helical" evidence="11">
    <location>
        <begin position="46"/>
        <end position="67"/>
    </location>
</feature>
<dbReference type="GO" id="GO:0016887">
    <property type="term" value="F:ATP hydrolysis activity"/>
    <property type="evidence" value="ECO:0007669"/>
    <property type="project" value="InterPro"/>
</dbReference>
<dbReference type="NCBIfam" id="TIGR01581">
    <property type="entry name" value="Mo_ABC_porter"/>
    <property type="match status" value="1"/>
</dbReference>
<dbReference type="OrthoDB" id="9774448at2"/>
<protein>
    <submittedName>
        <fullName evidence="16">Molybdate transport system permease protein</fullName>
    </submittedName>
</protein>
<comment type="subcellular location">
    <subcellularLocation>
        <location evidence="1 11">Cell membrane</location>
        <topology evidence="1 11">Multi-pass membrane protein</topology>
    </subcellularLocation>
</comment>
<evidence type="ECO:0000259" key="13">
    <source>
        <dbReference type="PROSITE" id="PS50893"/>
    </source>
</evidence>
<dbReference type="PROSITE" id="PS00211">
    <property type="entry name" value="ABC_TRANSPORTER_1"/>
    <property type="match status" value="1"/>
</dbReference>
<proteinExistence type="inferred from homology"/>
<keyword evidence="17" id="KW-1185">Reference proteome</keyword>
<evidence type="ECO:0000259" key="14">
    <source>
        <dbReference type="PROSITE" id="PS50928"/>
    </source>
</evidence>
<dbReference type="PROSITE" id="PS50893">
    <property type="entry name" value="ABC_TRANSPORTER_2"/>
    <property type="match status" value="1"/>
</dbReference>
<sequence length="692" mass="72022">MVVVAALGGAFVLLPLVAMVLRVDWPRFVPLVTSESSVDALLLSLRTSVSATVLCIVFGVPMALVLARARFRGQQVLRALVLLPLVLPPVVGGIALLYTYGRRGLLGGTFEVLGVEIAFSTTAVVIAQTFVALPFLVLSLEGALRTVGTRYEQVAATLGARPTTVLRRVTLPLVLPAVLSGAVLSFARALGEFGATLTFAGSLQGTTRTLPLEIYLQRETDPDTAVALSLVLVVVAVVIVAVAHRTGGPAWARTTRASSASRVSSDSAAPPAADRREPSASGRETGRGSGSEADRSTHPVPAAAARASIELRVEARDVELSLEIAAGETVAVLGPNGAGKSTLLDVAAGLVHPDRGRGTLDDAVLFDLRRDRGGRPVWRAPHLRRVSLLAQQALLFPHLTVLENVAFGPRSAGAGAEEARVLARRWLAEVDATALAERRPADLSGGQAQRVAVARALASDPGLLLLDEPMAALDVAVAPALRRVLRRVLAGRSVLIVTHDVLDAYTLADRVVIVEGGRVVDVGTPSEVLDRPRSVFAAELAGLNLVSGVRRDGEVRVDDATGFRLGAGLGSAGLRAGGPTAGGPPAGGPFAEGPAAGGETLADVTEGGAVSFAVPPALVTVTVERPGDPSLESVRRELLDLEPRGDVVRARSELLSADLSPRLAAELDERVGEPVWFSFARDAAAVYPTRSS</sequence>
<dbReference type="SUPFAM" id="SSF52540">
    <property type="entry name" value="P-loop containing nucleoside triphosphate hydrolases"/>
    <property type="match status" value="1"/>
</dbReference>
<evidence type="ECO:0000256" key="4">
    <source>
        <dbReference type="ARBA" id="ARBA00022475"/>
    </source>
</evidence>
<evidence type="ECO:0000313" key="18">
    <source>
        <dbReference type="Proteomes" id="UP000522688"/>
    </source>
</evidence>
<dbReference type="Proteomes" id="UP000522688">
    <property type="component" value="Unassembled WGS sequence"/>
</dbReference>
<dbReference type="GO" id="GO:0005524">
    <property type="term" value="F:ATP binding"/>
    <property type="evidence" value="ECO:0007669"/>
    <property type="project" value="UniProtKB-KW"/>
</dbReference>
<dbReference type="PANTHER" id="PTHR30183">
    <property type="entry name" value="MOLYBDENUM TRANSPORT SYSTEM PERMEASE PROTEIN MODB"/>
    <property type="match status" value="1"/>
</dbReference>
<evidence type="ECO:0000256" key="5">
    <source>
        <dbReference type="ARBA" id="ARBA00022505"/>
    </source>
</evidence>
<feature type="transmembrane region" description="Helical" evidence="11">
    <location>
        <begin position="225"/>
        <end position="243"/>
    </location>
</feature>
<evidence type="ECO:0000256" key="2">
    <source>
        <dbReference type="ARBA" id="ARBA00007069"/>
    </source>
</evidence>
<feature type="compositionally biased region" description="Low complexity" evidence="12">
    <location>
        <begin position="251"/>
        <end position="272"/>
    </location>
</feature>
<keyword evidence="8" id="KW-0067">ATP-binding</keyword>
<dbReference type="Gene3D" id="3.40.50.300">
    <property type="entry name" value="P-loop containing nucleotide triphosphate hydrolases"/>
    <property type="match status" value="1"/>
</dbReference>
<evidence type="ECO:0000256" key="9">
    <source>
        <dbReference type="ARBA" id="ARBA00022989"/>
    </source>
</evidence>
<accession>A0A7W3PIY1</accession>
<dbReference type="AlphaFoldDB" id="A0A7W3PIY1"/>
<feature type="domain" description="ABC transmembrane type-1" evidence="14">
    <location>
        <begin position="41"/>
        <end position="243"/>
    </location>
</feature>
<evidence type="ECO:0000313" key="15">
    <source>
        <dbReference type="EMBL" id="GEK82185.1"/>
    </source>
</evidence>
<dbReference type="InterPro" id="IPR027417">
    <property type="entry name" value="P-loop_NTPase"/>
</dbReference>
<dbReference type="Pfam" id="PF00528">
    <property type="entry name" value="BPD_transp_1"/>
    <property type="match status" value="1"/>
</dbReference>
<dbReference type="GO" id="GO:0005886">
    <property type="term" value="C:plasma membrane"/>
    <property type="evidence" value="ECO:0007669"/>
    <property type="project" value="UniProtKB-SubCell"/>
</dbReference>
<evidence type="ECO:0000256" key="12">
    <source>
        <dbReference type="SAM" id="MobiDB-lite"/>
    </source>
</evidence>
<dbReference type="CDD" id="cd06261">
    <property type="entry name" value="TM_PBP2"/>
    <property type="match status" value="1"/>
</dbReference>
<dbReference type="GO" id="GO:0015098">
    <property type="term" value="F:molybdate ion transmembrane transporter activity"/>
    <property type="evidence" value="ECO:0007669"/>
    <property type="project" value="InterPro"/>
</dbReference>
<dbReference type="InterPro" id="IPR017871">
    <property type="entry name" value="ABC_transporter-like_CS"/>
</dbReference>
<dbReference type="Pfam" id="PF00005">
    <property type="entry name" value="ABC_tran"/>
    <property type="match status" value="1"/>
</dbReference>
<evidence type="ECO:0000256" key="11">
    <source>
        <dbReference type="RuleBase" id="RU363032"/>
    </source>
</evidence>
<dbReference type="PANTHER" id="PTHR30183:SF3">
    <property type="entry name" value="MOLYBDENUM TRANSPORT SYSTEM PERMEASE PROTEIN MODB"/>
    <property type="match status" value="1"/>
</dbReference>
<dbReference type="InterPro" id="IPR000515">
    <property type="entry name" value="MetI-like"/>
</dbReference>
<evidence type="ECO:0000313" key="16">
    <source>
        <dbReference type="EMBL" id="MBA8813840.1"/>
    </source>
</evidence>